<dbReference type="GO" id="GO:0031627">
    <property type="term" value="P:telomeric loop formation"/>
    <property type="evidence" value="ECO:0007669"/>
    <property type="project" value="TreeGrafter"/>
</dbReference>
<reference evidence="1" key="1">
    <citation type="submission" date="2025-08" db="UniProtKB">
        <authorList>
            <consortium name="Ensembl"/>
        </authorList>
    </citation>
    <scope>IDENTIFICATION</scope>
</reference>
<proteinExistence type="predicted"/>
<organism evidence="1 2">
    <name type="scientific">Neogobius melanostomus</name>
    <name type="common">round goby</name>
    <dbReference type="NCBI Taxonomy" id="47308"/>
    <lineage>
        <taxon>Eukaryota</taxon>
        <taxon>Metazoa</taxon>
        <taxon>Chordata</taxon>
        <taxon>Craniata</taxon>
        <taxon>Vertebrata</taxon>
        <taxon>Euteleostomi</taxon>
        <taxon>Actinopterygii</taxon>
        <taxon>Neopterygii</taxon>
        <taxon>Teleostei</taxon>
        <taxon>Neoteleostei</taxon>
        <taxon>Acanthomorphata</taxon>
        <taxon>Gobiaria</taxon>
        <taxon>Gobiiformes</taxon>
        <taxon>Gobioidei</taxon>
        <taxon>Gobiidae</taxon>
        <taxon>Benthophilinae</taxon>
        <taxon>Neogobiini</taxon>
        <taxon>Neogobius</taxon>
    </lineage>
</organism>
<evidence type="ECO:0000313" key="1">
    <source>
        <dbReference type="Ensembl" id="ENSNMLP00000005401.1"/>
    </source>
</evidence>
<dbReference type="GO" id="GO:0032210">
    <property type="term" value="P:regulation of telomere maintenance via telomerase"/>
    <property type="evidence" value="ECO:0007669"/>
    <property type="project" value="TreeGrafter"/>
</dbReference>
<dbReference type="PANTHER" id="PTHR46833">
    <property type="entry name" value="TELOMERIC REPEAT-BINDING FACTOR 2 TERF2"/>
    <property type="match status" value="1"/>
</dbReference>
<dbReference type="Gene3D" id="1.25.40.210">
    <property type="entry name" value="Telomere repeat-binding factor, dimerisation domain"/>
    <property type="match status" value="1"/>
</dbReference>
<reference evidence="1" key="2">
    <citation type="submission" date="2025-09" db="UniProtKB">
        <authorList>
            <consortium name="Ensembl"/>
        </authorList>
    </citation>
    <scope>IDENTIFICATION</scope>
</reference>
<dbReference type="GO" id="GO:0003720">
    <property type="term" value="F:telomerase activity"/>
    <property type="evidence" value="ECO:0007669"/>
    <property type="project" value="TreeGrafter"/>
</dbReference>
<dbReference type="GO" id="GO:0031848">
    <property type="term" value="P:protection from non-homologous end joining at telomere"/>
    <property type="evidence" value="ECO:0007669"/>
    <property type="project" value="InterPro"/>
</dbReference>
<dbReference type="GO" id="GO:1905839">
    <property type="term" value="P:negative regulation of telomeric D-loop disassembly"/>
    <property type="evidence" value="ECO:0007669"/>
    <property type="project" value="TreeGrafter"/>
</dbReference>
<dbReference type="GO" id="GO:0070187">
    <property type="term" value="C:shelterin complex"/>
    <property type="evidence" value="ECO:0007669"/>
    <property type="project" value="TreeGrafter"/>
</dbReference>
<evidence type="ECO:0000313" key="2">
    <source>
        <dbReference type="Proteomes" id="UP000694523"/>
    </source>
</evidence>
<dbReference type="InterPro" id="IPR036507">
    <property type="entry name" value="Telomere_rpt-bd_fac_dimer_sf"/>
</dbReference>
<dbReference type="GO" id="GO:0032208">
    <property type="term" value="P:negative regulation of telomere maintenance via recombination"/>
    <property type="evidence" value="ECO:0007669"/>
    <property type="project" value="TreeGrafter"/>
</dbReference>
<name>A0A8C6SGD1_9GOBI</name>
<dbReference type="GO" id="GO:0070198">
    <property type="term" value="P:protein localization to chromosome, telomeric region"/>
    <property type="evidence" value="ECO:0007669"/>
    <property type="project" value="TreeGrafter"/>
</dbReference>
<keyword evidence="2" id="KW-1185">Reference proteome</keyword>
<dbReference type="GO" id="GO:0061820">
    <property type="term" value="P:telomeric D-loop disassembly"/>
    <property type="evidence" value="ECO:0007669"/>
    <property type="project" value="TreeGrafter"/>
</dbReference>
<accession>A0A8C6SGD1</accession>
<dbReference type="GO" id="GO:0098505">
    <property type="term" value="F:G-rich strand telomeric DNA binding"/>
    <property type="evidence" value="ECO:0007669"/>
    <property type="project" value="TreeGrafter"/>
</dbReference>
<sequence>MASSETVNIQQADVVINRWLVDYYLVLAIDMLERKQYNDFCAIRNVLDYVLSRPLESANSTPKNIRVLNFLTWINKGNSLVSLHVLFNIYSCLSF</sequence>
<dbReference type="InterPro" id="IPR030657">
    <property type="entry name" value="TERF2"/>
</dbReference>
<dbReference type="Ensembl" id="ENSNMLT00000006210.1">
    <property type="protein sequence ID" value="ENSNMLP00000005401.1"/>
    <property type="gene ID" value="ENSNMLG00000003962.1"/>
</dbReference>
<dbReference type="Proteomes" id="UP000694523">
    <property type="component" value="Unplaced"/>
</dbReference>
<dbReference type="SUPFAM" id="SSF63600">
    <property type="entry name" value="Telomeric repeat binding factor (TRF) dimerisation domain"/>
    <property type="match status" value="1"/>
</dbReference>
<dbReference type="PANTHER" id="PTHR46833:SF1">
    <property type="entry name" value="TELOMERIC REPEAT-BINDING FACTOR 2"/>
    <property type="match status" value="1"/>
</dbReference>
<dbReference type="AlphaFoldDB" id="A0A8C6SGD1"/>
<protein>
    <submittedName>
        <fullName evidence="1">Uncharacterized protein</fullName>
    </submittedName>
</protein>
<dbReference type="GO" id="GO:0003691">
    <property type="term" value="F:double-stranded telomeric DNA binding"/>
    <property type="evidence" value="ECO:0007669"/>
    <property type="project" value="TreeGrafter"/>
</dbReference>